<proteinExistence type="predicted"/>
<dbReference type="AlphaFoldDB" id="A0A7W3VRG7"/>
<dbReference type="InterPro" id="IPR016024">
    <property type="entry name" value="ARM-type_fold"/>
</dbReference>
<organism evidence="1 2">
    <name type="scientific">Amycolatopsis dendrobii</name>
    <dbReference type="NCBI Taxonomy" id="2760662"/>
    <lineage>
        <taxon>Bacteria</taxon>
        <taxon>Bacillati</taxon>
        <taxon>Actinomycetota</taxon>
        <taxon>Actinomycetes</taxon>
        <taxon>Pseudonocardiales</taxon>
        <taxon>Pseudonocardiaceae</taxon>
        <taxon>Amycolatopsis</taxon>
    </lineage>
</organism>
<dbReference type="InterPro" id="IPR011989">
    <property type="entry name" value="ARM-like"/>
</dbReference>
<sequence length="146" mass="15916">MPGRSVWSLTPQQSIEAECARRGRPAVVDGCAKLIVGEPVDESLIRALGGPGADKFFDGAQHDDLYWFRVWGARGLLWAWEESATPAILAALEDESWRVREMGLKVIARHLLGDALEAAAALRDDSVLRVREAARRAVVLLTQAGA</sequence>
<name>A0A7W3VRG7_9PSEU</name>
<dbReference type="Gene3D" id="1.25.10.10">
    <property type="entry name" value="Leucine-rich Repeat Variant"/>
    <property type="match status" value="1"/>
</dbReference>
<evidence type="ECO:0000313" key="2">
    <source>
        <dbReference type="Proteomes" id="UP000526734"/>
    </source>
</evidence>
<gene>
    <name evidence="1" type="ORF">H4281_01210</name>
</gene>
<dbReference type="Proteomes" id="UP000526734">
    <property type="component" value="Unassembled WGS sequence"/>
</dbReference>
<dbReference type="SUPFAM" id="SSF48371">
    <property type="entry name" value="ARM repeat"/>
    <property type="match status" value="1"/>
</dbReference>
<dbReference type="EMBL" id="JACGZW010000001">
    <property type="protein sequence ID" value="MBB1151741.1"/>
    <property type="molecule type" value="Genomic_DNA"/>
</dbReference>
<comment type="caution">
    <text evidence="1">The sequence shown here is derived from an EMBL/GenBank/DDBJ whole genome shotgun (WGS) entry which is preliminary data.</text>
</comment>
<keyword evidence="2" id="KW-1185">Reference proteome</keyword>
<reference evidence="1 2" key="1">
    <citation type="submission" date="2020-08" db="EMBL/GenBank/DDBJ databases">
        <title>Amycolatopsis sp. nov. DR6-1 isolated from Dendrobium heterocarpum.</title>
        <authorList>
            <person name="Tedsree N."/>
            <person name="Kuncharoen N."/>
            <person name="Likhitwitayawuid K."/>
            <person name="Tanasupawat S."/>
        </authorList>
    </citation>
    <scope>NUCLEOTIDE SEQUENCE [LARGE SCALE GENOMIC DNA]</scope>
    <source>
        <strain evidence="1 2">DR6-1</strain>
    </source>
</reference>
<accession>A0A7W3VRG7</accession>
<protein>
    <submittedName>
        <fullName evidence="1">HEAT repeat domain-containing protein</fullName>
    </submittedName>
</protein>
<evidence type="ECO:0000313" key="1">
    <source>
        <dbReference type="EMBL" id="MBB1151741.1"/>
    </source>
</evidence>
<dbReference type="RefSeq" id="WP_182888983.1">
    <property type="nucleotide sequence ID" value="NZ_JACGZW010000001.1"/>
</dbReference>